<organism evidence="1 2">
    <name type="scientific">Larkinella bovis</name>
    <dbReference type="NCBI Taxonomy" id="683041"/>
    <lineage>
        <taxon>Bacteria</taxon>
        <taxon>Pseudomonadati</taxon>
        <taxon>Bacteroidota</taxon>
        <taxon>Cytophagia</taxon>
        <taxon>Cytophagales</taxon>
        <taxon>Spirosomataceae</taxon>
        <taxon>Larkinella</taxon>
    </lineage>
</organism>
<dbReference type="SUPFAM" id="SSF109604">
    <property type="entry name" value="HD-domain/PDEase-like"/>
    <property type="match status" value="1"/>
</dbReference>
<dbReference type="Proteomes" id="UP001596106">
    <property type="component" value="Unassembled WGS sequence"/>
</dbReference>
<protein>
    <recommendedName>
        <fullName evidence="3">HD domain-containing protein</fullName>
    </recommendedName>
</protein>
<gene>
    <name evidence="1" type="ORF">ACFPMF_12820</name>
</gene>
<sequence length="95" mass="10880">MTEVTKTIDVLLQPFKPVMGADYDRYRNHVCRVFLNCWLLDRDDANLEKYAIAAVFHDIGIWTDRTIDYLAPSIAQASQYLTKTANRTGATKLAR</sequence>
<dbReference type="RefSeq" id="WP_379845372.1">
    <property type="nucleotide sequence ID" value="NZ_JBHSMA010000003.1"/>
</dbReference>
<proteinExistence type="predicted"/>
<accession>A0ABW0I9J7</accession>
<reference evidence="2" key="1">
    <citation type="journal article" date="2019" name="Int. J. Syst. Evol. Microbiol.">
        <title>The Global Catalogue of Microorganisms (GCM) 10K type strain sequencing project: providing services to taxonomists for standard genome sequencing and annotation.</title>
        <authorList>
            <consortium name="The Broad Institute Genomics Platform"/>
            <consortium name="The Broad Institute Genome Sequencing Center for Infectious Disease"/>
            <person name="Wu L."/>
            <person name="Ma J."/>
        </authorList>
    </citation>
    <scope>NUCLEOTIDE SEQUENCE [LARGE SCALE GENOMIC DNA]</scope>
    <source>
        <strain evidence="2">CCUG 55250</strain>
    </source>
</reference>
<dbReference type="EMBL" id="JBHSMA010000003">
    <property type="protein sequence ID" value="MFC5410200.1"/>
    <property type="molecule type" value="Genomic_DNA"/>
</dbReference>
<evidence type="ECO:0008006" key="3">
    <source>
        <dbReference type="Google" id="ProtNLM"/>
    </source>
</evidence>
<comment type="caution">
    <text evidence="1">The sequence shown here is derived from an EMBL/GenBank/DDBJ whole genome shotgun (WGS) entry which is preliminary data.</text>
</comment>
<keyword evidence="2" id="KW-1185">Reference proteome</keyword>
<evidence type="ECO:0000313" key="2">
    <source>
        <dbReference type="Proteomes" id="UP001596106"/>
    </source>
</evidence>
<name>A0ABW0I9J7_9BACT</name>
<evidence type="ECO:0000313" key="1">
    <source>
        <dbReference type="EMBL" id="MFC5410200.1"/>
    </source>
</evidence>